<dbReference type="Proteomes" id="UP000274637">
    <property type="component" value="Segment"/>
</dbReference>
<dbReference type="EMBL" id="MH744420">
    <property type="protein sequence ID" value="AYD81614.1"/>
    <property type="molecule type" value="Genomic_DNA"/>
</dbReference>
<reference evidence="2" key="1">
    <citation type="submission" date="2018-08" db="EMBL/GenBank/DDBJ databases">
        <authorList>
            <person name="Mousa M."/>
            <person name="Kelsky B.L."/>
            <person name="Goh L.M."/>
            <person name="Shaffer C.D."/>
            <person name="Weston-Hafer K.A."/>
            <person name="Russell D.A."/>
            <person name="Pope W.H."/>
            <person name="Jacobs-Sera D."/>
            <person name="Hendrix R.W."/>
            <person name="Hatfull G.F."/>
        </authorList>
    </citation>
    <scope>NUCLEOTIDE SEQUENCE [LARGE SCALE GENOMIC DNA]</scope>
</reference>
<keyword evidence="2" id="KW-1185">Reference proteome</keyword>
<protein>
    <submittedName>
        <fullName evidence="1">Head-to-tail connector complex protein</fullName>
    </submittedName>
</protein>
<name>A0A386KBB4_9CAUD</name>
<gene>
    <name evidence="1" type="primary">13</name>
    <name evidence="1" type="ORF">SEA_KROMP_13</name>
</gene>
<organism evidence="1 2">
    <name type="scientific">Streptomyces phage Kromp</name>
    <dbReference type="NCBI Taxonomy" id="2315619"/>
    <lineage>
        <taxon>Viruses</taxon>
        <taxon>Duplodnaviria</taxon>
        <taxon>Heunggongvirae</taxon>
        <taxon>Uroviricota</taxon>
        <taxon>Caudoviricetes</taxon>
        <taxon>Krompvirus</taxon>
        <taxon>Krompvirus kromp</taxon>
    </lineage>
</organism>
<evidence type="ECO:0000313" key="1">
    <source>
        <dbReference type="EMBL" id="AYD81614.1"/>
    </source>
</evidence>
<sequence length="143" mass="15405">MTSPTVVVFPDAELVAVTILRSALDDATTVGTEWPDDLLQKVQGGVVSVTRGGGAVVQRYVLEDVTLDIDVLAADKGQAHDLAQLVRAHLQAARGTTVDGAQIYRVADVSLIWLPYEPDAETAPVPRYVLVMQMRLRGRPAIT</sequence>
<proteinExistence type="predicted"/>
<accession>A0A386KBB4</accession>
<evidence type="ECO:0000313" key="2">
    <source>
        <dbReference type="Proteomes" id="UP000274637"/>
    </source>
</evidence>